<dbReference type="InterPro" id="IPR050312">
    <property type="entry name" value="IolE/XylAMocC-like"/>
</dbReference>
<dbReference type="RefSeq" id="WP_204544997.1">
    <property type="nucleotide sequence ID" value="NZ_JAFBFI010000016.1"/>
</dbReference>
<reference evidence="2 3" key="1">
    <citation type="submission" date="2021-01" db="EMBL/GenBank/DDBJ databases">
        <title>Genomic Encyclopedia of Type Strains, Phase IV (KMG-IV): sequencing the most valuable type-strain genomes for metagenomic binning, comparative biology and taxonomic classification.</title>
        <authorList>
            <person name="Goeker M."/>
        </authorList>
    </citation>
    <scope>NUCLEOTIDE SEQUENCE [LARGE SCALE GENOMIC DNA]</scope>
    <source>
        <strain evidence="2 3">DSM 105482</strain>
    </source>
</reference>
<name>A0ABS2QM78_9BACI</name>
<dbReference type="Pfam" id="PF01261">
    <property type="entry name" value="AP_endonuc_2"/>
    <property type="match status" value="1"/>
</dbReference>
<sequence>MKKMGLQLWTVKEAAQEDFLGTLRRIAEMGYQGVEFAGFFNTPALVLKNVMEETGLLAAGSHTGLEQLEANIEEIFQYNKTIGNDLIICPWLPEERRGTEADYVELAALLNSIGQKCHEQGFTFAYHNHDFEFQQFGGTTGYEILLTHTDPKWVKFELDCYWVSYSGLNTLELLSKYPDRFCSLHLKDMKIENGEKRSTEIGTGQLEIEHLLKSVNLPAIGWFIVEQEQFDKDSLESCKISIDYIKSLSI</sequence>
<proteinExistence type="predicted"/>
<keyword evidence="2" id="KW-0413">Isomerase</keyword>
<dbReference type="PANTHER" id="PTHR12110:SF41">
    <property type="entry name" value="INOSOSE DEHYDRATASE"/>
    <property type="match status" value="1"/>
</dbReference>
<protein>
    <submittedName>
        <fullName evidence="2">Sugar phosphate isomerase/epimerase</fullName>
    </submittedName>
</protein>
<evidence type="ECO:0000313" key="3">
    <source>
        <dbReference type="Proteomes" id="UP000823486"/>
    </source>
</evidence>
<dbReference type="SUPFAM" id="SSF51658">
    <property type="entry name" value="Xylose isomerase-like"/>
    <property type="match status" value="1"/>
</dbReference>
<keyword evidence="3" id="KW-1185">Reference proteome</keyword>
<dbReference type="EMBL" id="JAFBFI010000016">
    <property type="protein sequence ID" value="MBM7693869.1"/>
    <property type="molecule type" value="Genomic_DNA"/>
</dbReference>
<organism evidence="2 3">
    <name type="scientific">Peribacillus deserti</name>
    <dbReference type="NCBI Taxonomy" id="673318"/>
    <lineage>
        <taxon>Bacteria</taxon>
        <taxon>Bacillati</taxon>
        <taxon>Bacillota</taxon>
        <taxon>Bacilli</taxon>
        <taxon>Bacillales</taxon>
        <taxon>Bacillaceae</taxon>
        <taxon>Peribacillus</taxon>
    </lineage>
</organism>
<evidence type="ECO:0000313" key="2">
    <source>
        <dbReference type="EMBL" id="MBM7693869.1"/>
    </source>
</evidence>
<accession>A0ABS2QM78</accession>
<dbReference type="InterPro" id="IPR013022">
    <property type="entry name" value="Xyl_isomerase-like_TIM-brl"/>
</dbReference>
<gene>
    <name evidence="2" type="ORF">JOC77_003313</name>
</gene>
<dbReference type="PANTHER" id="PTHR12110">
    <property type="entry name" value="HYDROXYPYRUVATE ISOMERASE"/>
    <property type="match status" value="1"/>
</dbReference>
<dbReference type="Gene3D" id="3.20.20.150">
    <property type="entry name" value="Divalent-metal-dependent TIM barrel enzymes"/>
    <property type="match status" value="1"/>
</dbReference>
<comment type="caution">
    <text evidence="2">The sequence shown here is derived from an EMBL/GenBank/DDBJ whole genome shotgun (WGS) entry which is preliminary data.</text>
</comment>
<dbReference type="GO" id="GO:0016853">
    <property type="term" value="F:isomerase activity"/>
    <property type="evidence" value="ECO:0007669"/>
    <property type="project" value="UniProtKB-KW"/>
</dbReference>
<dbReference type="Proteomes" id="UP000823486">
    <property type="component" value="Unassembled WGS sequence"/>
</dbReference>
<evidence type="ECO:0000259" key="1">
    <source>
        <dbReference type="Pfam" id="PF01261"/>
    </source>
</evidence>
<feature type="domain" description="Xylose isomerase-like TIM barrel" evidence="1">
    <location>
        <begin position="23"/>
        <end position="245"/>
    </location>
</feature>
<dbReference type="InterPro" id="IPR036237">
    <property type="entry name" value="Xyl_isomerase-like_sf"/>
</dbReference>